<keyword evidence="1" id="KW-0472">Membrane</keyword>
<feature type="transmembrane region" description="Helical" evidence="1">
    <location>
        <begin position="216"/>
        <end position="233"/>
    </location>
</feature>
<name>A0A150M7H4_9BACI</name>
<feature type="transmembrane region" description="Helical" evidence="1">
    <location>
        <begin position="253"/>
        <end position="275"/>
    </location>
</feature>
<dbReference type="PATRIC" id="fig|301148.3.peg.2911"/>
<dbReference type="Pfam" id="PF09546">
    <property type="entry name" value="Spore_III_AE"/>
    <property type="match status" value="1"/>
</dbReference>
<evidence type="ECO:0000256" key="1">
    <source>
        <dbReference type="SAM" id="Phobius"/>
    </source>
</evidence>
<dbReference type="NCBIfam" id="TIGR02829">
    <property type="entry name" value="spore_III_AE"/>
    <property type="match status" value="1"/>
</dbReference>
<dbReference type="EMBL" id="LQYT01000035">
    <property type="protein sequence ID" value="KYD20497.1"/>
    <property type="molecule type" value="Genomic_DNA"/>
</dbReference>
<accession>A0A150M7H4</accession>
<dbReference type="OrthoDB" id="2373222at2"/>
<feature type="transmembrane region" description="Helical" evidence="1">
    <location>
        <begin position="176"/>
        <end position="204"/>
    </location>
</feature>
<dbReference type="InterPro" id="IPR014194">
    <property type="entry name" value="Spore_III_AE"/>
</dbReference>
<gene>
    <name evidence="2" type="ORF">B4135_1875</name>
</gene>
<feature type="transmembrane region" description="Helical" evidence="1">
    <location>
        <begin position="316"/>
        <end position="342"/>
    </location>
</feature>
<reference evidence="2 3" key="1">
    <citation type="submission" date="2016-01" db="EMBL/GenBank/DDBJ databases">
        <title>Draft Genome Sequences of Seven Thermophilic Sporeformers Isolated from Foods.</title>
        <authorList>
            <person name="Berendsen E.M."/>
            <person name="Wells-Bennik M.H."/>
            <person name="Krawcyk A.O."/>
            <person name="De Jong A."/>
            <person name="Holsappel S."/>
            <person name="Eijlander R.T."/>
            <person name="Kuipers O.P."/>
        </authorList>
    </citation>
    <scope>NUCLEOTIDE SEQUENCE [LARGE SCALE GENOMIC DNA]</scope>
    <source>
        <strain evidence="2 3">B4135</strain>
    </source>
</reference>
<keyword evidence="1" id="KW-0812">Transmembrane</keyword>
<dbReference type="Proteomes" id="UP000075683">
    <property type="component" value="Unassembled WGS sequence"/>
</dbReference>
<feature type="transmembrane region" description="Helical" evidence="1">
    <location>
        <begin position="369"/>
        <end position="392"/>
    </location>
</feature>
<proteinExistence type="predicted"/>
<evidence type="ECO:0000313" key="2">
    <source>
        <dbReference type="EMBL" id="KYD20497.1"/>
    </source>
</evidence>
<feature type="transmembrane region" description="Helical" evidence="1">
    <location>
        <begin position="111"/>
        <end position="128"/>
    </location>
</feature>
<feature type="transmembrane region" description="Helical" evidence="1">
    <location>
        <begin position="140"/>
        <end position="164"/>
    </location>
</feature>
<dbReference type="AlphaFoldDB" id="A0A150M7H4"/>
<keyword evidence="1" id="KW-1133">Transmembrane helix</keyword>
<organism evidence="2 3">
    <name type="scientific">Caldibacillus debilis</name>
    <dbReference type="NCBI Taxonomy" id="301148"/>
    <lineage>
        <taxon>Bacteria</taxon>
        <taxon>Bacillati</taxon>
        <taxon>Bacillota</taxon>
        <taxon>Bacilli</taxon>
        <taxon>Bacillales</taxon>
        <taxon>Bacillaceae</taxon>
        <taxon>Caldibacillus</taxon>
    </lineage>
</organism>
<protein>
    <recommendedName>
        <fullName evidence="4">Stage III sporulation protein AE</fullName>
    </recommendedName>
</protein>
<evidence type="ECO:0000313" key="3">
    <source>
        <dbReference type="Proteomes" id="UP000075683"/>
    </source>
</evidence>
<sequence length="400" mass="43299">MKTKWARLLAVAAVFFLFWLDSVSAVEKGGGETGEELSPKAIAEKELKELDLGGIRQFWEEIHREYGAFLPESKTGDVTDFIKSAGSFSFKDWGTGLLKYAFQELLINGKLLGSLLLLTIFSMFLQMLQNSFETASVSKIAYAIVFIVLLIIALNSFHIAVSYAEKAVGRMVHFTLAFIPLFLALMASGGAVVSAGFFHPVLLFMANVSGMFVQKIVFPLLFLSVLLNVVSTLTEHYKATQLAGLLRNWSIGLLGLFMTVFLGVISVQGGAAAVADGVAVRTAKFLTGNLIPVFGRMLTDAADTVIAASLLLKNMIGVAGVVMLLFSVLFPSVKILLIAFFYKLAASIMQPLGGGPIIECLSIISKSVLYIFAALGIVSMMFFLSLTIIIIAGNMQVMIR</sequence>
<dbReference type="STRING" id="301148.B4135_1875"/>
<dbReference type="RefSeq" id="WP_061568541.1">
    <property type="nucleotide sequence ID" value="NZ_LQYT01000035.1"/>
</dbReference>
<evidence type="ECO:0008006" key="4">
    <source>
        <dbReference type="Google" id="ProtNLM"/>
    </source>
</evidence>
<comment type="caution">
    <text evidence="2">The sequence shown here is derived from an EMBL/GenBank/DDBJ whole genome shotgun (WGS) entry which is preliminary data.</text>
</comment>